<dbReference type="EMBL" id="KE651168">
    <property type="protein sequence ID" value="EEB09431.1"/>
    <property type="molecule type" value="Genomic_DNA"/>
</dbReference>
<evidence type="ECO:0000313" key="3">
    <source>
        <dbReference type="Proteomes" id="UP000001744"/>
    </source>
</evidence>
<sequence length="215" mass="24820">MFLHIFKCPRLIFGAKPNCTAFDPFKSLFRRYNSSIFAELPSVQHFRVNNEIGSIKLYLKSEDPGKEESLLRFKDVMKSIDPNKHALVQFGKLHNLPVCKIISLQKLHDLREAIGKLPSIPQKSSRQKHLLMLTWSIQPNDMKTKVKQLNKLLRRSEIASVVFSQRKGTQSLSEEAKKNVLEMFRNLASAFAEEYKQPSISNTIVLHYKLRPAKK</sequence>
<evidence type="ECO:0000313" key="2">
    <source>
        <dbReference type="JaponicusDB" id="SJAG_04635"/>
    </source>
</evidence>
<dbReference type="AlphaFoldDB" id="B6K7C7"/>
<dbReference type="RefSeq" id="XP_002175724.1">
    <property type="nucleotide sequence ID" value="XM_002175688.2"/>
</dbReference>
<dbReference type="HOGENOM" id="CLU_1283924_0_0_1"/>
<dbReference type="OrthoDB" id="21573at2759"/>
<dbReference type="GeneID" id="7049791"/>
<keyword evidence="1" id="KW-0396">Initiation factor</keyword>
<dbReference type="GO" id="GO:0003743">
    <property type="term" value="F:translation initiation factor activity"/>
    <property type="evidence" value="ECO:0007669"/>
    <property type="project" value="UniProtKB-KW"/>
</dbReference>
<keyword evidence="1" id="KW-0648">Protein biosynthesis</keyword>
<dbReference type="VEuPathDB" id="FungiDB:SJAG_04635"/>
<dbReference type="SUPFAM" id="SSF55200">
    <property type="entry name" value="Translation initiation factor IF3, C-terminal domain"/>
    <property type="match status" value="1"/>
</dbReference>
<proteinExistence type="predicted"/>
<dbReference type="Proteomes" id="UP000001744">
    <property type="component" value="Unassembled WGS sequence"/>
</dbReference>
<gene>
    <name evidence="2" type="primary">mti3</name>
    <name evidence="1" type="ORF">SJAG_04635</name>
</gene>
<dbReference type="Gene3D" id="3.30.110.10">
    <property type="entry name" value="Translation initiation factor 3 (IF-3), C-terminal domain"/>
    <property type="match status" value="1"/>
</dbReference>
<reference evidence="1 3" key="1">
    <citation type="journal article" date="2011" name="Science">
        <title>Comparative functional genomics of the fission yeasts.</title>
        <authorList>
            <person name="Rhind N."/>
            <person name="Chen Z."/>
            <person name="Yassour M."/>
            <person name="Thompson D.A."/>
            <person name="Haas B.J."/>
            <person name="Habib N."/>
            <person name="Wapinski I."/>
            <person name="Roy S."/>
            <person name="Lin M.F."/>
            <person name="Heiman D.I."/>
            <person name="Young S.K."/>
            <person name="Furuya K."/>
            <person name="Guo Y."/>
            <person name="Pidoux A."/>
            <person name="Chen H.M."/>
            <person name="Robbertse B."/>
            <person name="Goldberg J.M."/>
            <person name="Aoki K."/>
            <person name="Bayne E.H."/>
            <person name="Berlin A.M."/>
            <person name="Desjardins C.A."/>
            <person name="Dobbs E."/>
            <person name="Dukaj L."/>
            <person name="Fan L."/>
            <person name="FitzGerald M.G."/>
            <person name="French C."/>
            <person name="Gujja S."/>
            <person name="Hansen K."/>
            <person name="Keifenheim D."/>
            <person name="Levin J.Z."/>
            <person name="Mosher R.A."/>
            <person name="Mueller C.A."/>
            <person name="Pfiffner J."/>
            <person name="Priest M."/>
            <person name="Russ C."/>
            <person name="Smialowska A."/>
            <person name="Swoboda P."/>
            <person name="Sykes S.M."/>
            <person name="Vaughn M."/>
            <person name="Vengrova S."/>
            <person name="Yoder R."/>
            <person name="Zeng Q."/>
            <person name="Allshire R."/>
            <person name="Baulcombe D."/>
            <person name="Birren B.W."/>
            <person name="Brown W."/>
            <person name="Ekwall K."/>
            <person name="Kellis M."/>
            <person name="Leatherwood J."/>
            <person name="Levin H."/>
            <person name="Margalit H."/>
            <person name="Martienssen R."/>
            <person name="Nieduszynski C.A."/>
            <person name="Spatafora J.W."/>
            <person name="Friedman N."/>
            <person name="Dalgaard J.Z."/>
            <person name="Baumann P."/>
            <person name="Niki H."/>
            <person name="Regev A."/>
            <person name="Nusbaum C."/>
        </authorList>
    </citation>
    <scope>NUCLEOTIDE SEQUENCE [LARGE SCALE GENOMIC DNA]</scope>
    <source>
        <strain evidence="3">yFS275 / FY16936</strain>
    </source>
</reference>
<keyword evidence="3" id="KW-1185">Reference proteome</keyword>
<organism evidence="1 3">
    <name type="scientific">Schizosaccharomyces japonicus (strain yFS275 / FY16936)</name>
    <name type="common">Fission yeast</name>
    <dbReference type="NCBI Taxonomy" id="402676"/>
    <lineage>
        <taxon>Eukaryota</taxon>
        <taxon>Fungi</taxon>
        <taxon>Dikarya</taxon>
        <taxon>Ascomycota</taxon>
        <taxon>Taphrinomycotina</taxon>
        <taxon>Schizosaccharomycetes</taxon>
        <taxon>Schizosaccharomycetales</taxon>
        <taxon>Schizosaccharomycetaceae</taxon>
        <taxon>Schizosaccharomyces</taxon>
    </lineage>
</organism>
<name>B6K7C7_SCHJY</name>
<dbReference type="InterPro" id="IPR036788">
    <property type="entry name" value="T_IF-3_C_sf"/>
</dbReference>
<accession>B6K7C7</accession>
<evidence type="ECO:0000313" key="1">
    <source>
        <dbReference type="EMBL" id="EEB09431.1"/>
    </source>
</evidence>
<protein>
    <submittedName>
        <fullName evidence="1">Translation initiation factor</fullName>
    </submittedName>
</protein>
<dbReference type="JaponicusDB" id="SJAG_04635">
    <property type="gene designation" value="mti3"/>
</dbReference>